<dbReference type="InterPro" id="IPR050982">
    <property type="entry name" value="Auxin_biosynth/cation_transpt"/>
</dbReference>
<dbReference type="OrthoDB" id="66881at2759"/>
<evidence type="ECO:0000256" key="1">
    <source>
        <dbReference type="ARBA" id="ARBA00009183"/>
    </source>
</evidence>
<dbReference type="AlphaFoldDB" id="A0A7J7NVR0"/>
<organism evidence="5 6">
    <name type="scientific">Kingdonia uniflora</name>
    <dbReference type="NCBI Taxonomy" id="39325"/>
    <lineage>
        <taxon>Eukaryota</taxon>
        <taxon>Viridiplantae</taxon>
        <taxon>Streptophyta</taxon>
        <taxon>Embryophyta</taxon>
        <taxon>Tracheophyta</taxon>
        <taxon>Spermatophyta</taxon>
        <taxon>Magnoliopsida</taxon>
        <taxon>Ranunculales</taxon>
        <taxon>Circaeasteraceae</taxon>
        <taxon>Kingdonia</taxon>
    </lineage>
</organism>
<proteinExistence type="inferred from homology"/>
<evidence type="ECO:0000313" key="6">
    <source>
        <dbReference type="Proteomes" id="UP000541444"/>
    </source>
</evidence>
<protein>
    <recommendedName>
        <fullName evidence="3">indole-3-pyruvate monooxygenase</fullName>
        <ecNumber evidence="3">1.14.13.168</ecNumber>
    </recommendedName>
</protein>
<dbReference type="PRINTS" id="PR00368">
    <property type="entry name" value="FADPNR"/>
</dbReference>
<dbReference type="InterPro" id="IPR000960">
    <property type="entry name" value="Flavin_mOase"/>
</dbReference>
<comment type="catalytic activity">
    <reaction evidence="4">
        <text>indole-3-pyruvate + NADPH + O2 + H(+) = (indol-3-yl)acetate + CO2 + NADP(+) + H2O</text>
        <dbReference type="Rhea" id="RHEA:34331"/>
        <dbReference type="ChEBI" id="CHEBI:15377"/>
        <dbReference type="ChEBI" id="CHEBI:15378"/>
        <dbReference type="ChEBI" id="CHEBI:15379"/>
        <dbReference type="ChEBI" id="CHEBI:16526"/>
        <dbReference type="ChEBI" id="CHEBI:17640"/>
        <dbReference type="ChEBI" id="CHEBI:30854"/>
        <dbReference type="ChEBI" id="CHEBI:57783"/>
        <dbReference type="ChEBI" id="CHEBI:58349"/>
        <dbReference type="EC" id="1.14.13.168"/>
    </reaction>
</comment>
<dbReference type="GO" id="GO:0050661">
    <property type="term" value="F:NADP binding"/>
    <property type="evidence" value="ECO:0007669"/>
    <property type="project" value="InterPro"/>
</dbReference>
<reference evidence="5 6" key="1">
    <citation type="journal article" date="2020" name="IScience">
        <title>Genome Sequencing of the Endangered Kingdonia uniflora (Circaeasteraceae, Ranunculales) Reveals Potential Mechanisms of Evolutionary Specialization.</title>
        <authorList>
            <person name="Sun Y."/>
            <person name="Deng T."/>
            <person name="Zhang A."/>
            <person name="Moore M.J."/>
            <person name="Landis J.B."/>
            <person name="Lin N."/>
            <person name="Zhang H."/>
            <person name="Zhang X."/>
            <person name="Huang J."/>
            <person name="Zhang X."/>
            <person name="Sun H."/>
            <person name="Wang H."/>
        </authorList>
    </citation>
    <scope>NUCLEOTIDE SEQUENCE [LARGE SCALE GENOMIC DNA]</scope>
    <source>
        <strain evidence="5">TB1705</strain>
        <tissue evidence="5">Leaf</tissue>
    </source>
</reference>
<evidence type="ECO:0000256" key="4">
    <source>
        <dbReference type="ARBA" id="ARBA00047707"/>
    </source>
</evidence>
<dbReference type="PROSITE" id="PS51257">
    <property type="entry name" value="PROKAR_LIPOPROTEIN"/>
    <property type="match status" value="1"/>
</dbReference>
<dbReference type="GO" id="GO:0103075">
    <property type="term" value="F:indole-3-pyruvate monooxygenase activity"/>
    <property type="evidence" value="ECO:0007669"/>
    <property type="project" value="UniProtKB-EC"/>
</dbReference>
<comment type="caution">
    <text evidence="5">The sequence shown here is derived from an EMBL/GenBank/DDBJ whole genome shotgun (WGS) entry which is preliminary data.</text>
</comment>
<dbReference type="PANTHER" id="PTHR43539">
    <property type="entry name" value="FLAVIN-BINDING MONOOXYGENASE-LIKE PROTEIN (AFU_ORTHOLOGUE AFUA_4G09220)"/>
    <property type="match status" value="1"/>
</dbReference>
<dbReference type="PIRSF" id="PIRSF000332">
    <property type="entry name" value="FMO"/>
    <property type="match status" value="1"/>
</dbReference>
<dbReference type="GO" id="GO:0050660">
    <property type="term" value="F:flavin adenine dinucleotide binding"/>
    <property type="evidence" value="ECO:0007669"/>
    <property type="project" value="InterPro"/>
</dbReference>
<dbReference type="PANTHER" id="PTHR43539:SF42">
    <property type="entry name" value="OS01G0273800 PROTEIN"/>
    <property type="match status" value="1"/>
</dbReference>
<dbReference type="PRINTS" id="PR00469">
    <property type="entry name" value="PNDRDTASEII"/>
</dbReference>
<dbReference type="EMBL" id="JACGCM010000510">
    <property type="protein sequence ID" value="KAF6171277.1"/>
    <property type="molecule type" value="Genomic_DNA"/>
</dbReference>
<evidence type="ECO:0000313" key="5">
    <source>
        <dbReference type="EMBL" id="KAF6171277.1"/>
    </source>
</evidence>
<sequence>MKEAMVIIVGAGPSGLATSACLNKLSISNIVLEREDCSGSLWNKKSYNRLHLHLPKQFCELPYMSFPSDTPTYVPRKQFLQYLDEYVSKFKVNPLYNRRVESAMIKEDDKQWCVKVKNASTDETEEYFSRFLVVATGETSDVYIAPVDGLSSFRGEVIHSTEYKSGEIYKSQNVLVVGSGNSGMEIALDLSNSGVKTSIVVRSPVHILSRAMVYAGLVLLKYFSLNVVDGFVAMLSKLFYGDMAKYGINRPKEGPFFMKVKYGKYPIVDVGTTRKIKSGEIQILSLQICWREKVLPSITSIRGEEIEFSNGKSLPFDVIIFATGFKRSTSMWLKGDEYLLNEDGMPKPTSFPNHWKGQNGLYCVGLARKGLYGAAADARNIASDIKTLL</sequence>
<dbReference type="InterPro" id="IPR036188">
    <property type="entry name" value="FAD/NAD-bd_sf"/>
</dbReference>
<dbReference type="Pfam" id="PF13738">
    <property type="entry name" value="Pyr_redox_3"/>
    <property type="match status" value="1"/>
</dbReference>
<dbReference type="Proteomes" id="UP000541444">
    <property type="component" value="Unassembled WGS sequence"/>
</dbReference>
<dbReference type="Gene3D" id="3.50.50.60">
    <property type="entry name" value="FAD/NAD(P)-binding domain"/>
    <property type="match status" value="2"/>
</dbReference>
<dbReference type="SUPFAM" id="SSF51905">
    <property type="entry name" value="FAD/NAD(P)-binding domain"/>
    <property type="match status" value="2"/>
</dbReference>
<comment type="similarity">
    <text evidence="1">Belongs to the FMO family.</text>
</comment>
<keyword evidence="6" id="KW-1185">Reference proteome</keyword>
<name>A0A7J7NVR0_9MAGN</name>
<accession>A0A7J7NVR0</accession>
<dbReference type="EC" id="1.14.13.168" evidence="3"/>
<keyword evidence="2" id="KW-0560">Oxidoreductase</keyword>
<evidence type="ECO:0000256" key="3">
    <source>
        <dbReference type="ARBA" id="ARBA00039148"/>
    </source>
</evidence>
<gene>
    <name evidence="5" type="ORF">GIB67_036945</name>
</gene>
<evidence type="ECO:0000256" key="2">
    <source>
        <dbReference type="ARBA" id="ARBA00023002"/>
    </source>
</evidence>